<comment type="caution">
    <text evidence="1">The sequence shown here is derived from an EMBL/GenBank/DDBJ whole genome shotgun (WGS) entry which is preliminary data.</text>
</comment>
<dbReference type="RefSeq" id="WP_117545689.1">
    <property type="nucleotide sequence ID" value="NZ_QVLV01000029.1"/>
</dbReference>
<dbReference type="AlphaFoldDB" id="A0A3E3HWF8"/>
<organism evidence="1 2">
    <name type="scientific">Eisenbergiella massiliensis</name>
    <dbReference type="NCBI Taxonomy" id="1720294"/>
    <lineage>
        <taxon>Bacteria</taxon>
        <taxon>Bacillati</taxon>
        <taxon>Bacillota</taxon>
        <taxon>Clostridia</taxon>
        <taxon>Lachnospirales</taxon>
        <taxon>Lachnospiraceae</taxon>
        <taxon>Eisenbergiella</taxon>
    </lineage>
</organism>
<protein>
    <submittedName>
        <fullName evidence="1">Uncharacterized protein</fullName>
    </submittedName>
</protein>
<sequence>MTNAYKIFMTKSYEVAYLLGEVHKDKLGKEGITSVKTGAANERCGFIPQIYHDTGYFYCAVTRESDKPDYELIFA</sequence>
<keyword evidence="2" id="KW-1185">Reference proteome</keyword>
<proteinExistence type="predicted"/>
<name>A0A3E3HWF8_9FIRM</name>
<reference evidence="1" key="1">
    <citation type="submission" date="2018-08" db="EMBL/GenBank/DDBJ databases">
        <title>A genome reference for cultivated species of the human gut microbiota.</title>
        <authorList>
            <person name="Zou Y."/>
            <person name="Xue W."/>
            <person name="Luo G."/>
        </authorList>
    </citation>
    <scope>NUCLEOTIDE SEQUENCE [LARGE SCALE GENOMIC DNA]</scope>
    <source>
        <strain evidence="1">TF05-5AC</strain>
    </source>
</reference>
<gene>
    <name evidence="1" type="ORF">DXC51_25690</name>
</gene>
<evidence type="ECO:0000313" key="2">
    <source>
        <dbReference type="Proteomes" id="UP000260812"/>
    </source>
</evidence>
<dbReference type="GeneID" id="97990154"/>
<dbReference type="EMBL" id="QVLV01000029">
    <property type="protein sequence ID" value="RGE56160.1"/>
    <property type="molecule type" value="Genomic_DNA"/>
</dbReference>
<dbReference type="Proteomes" id="UP000260812">
    <property type="component" value="Unassembled WGS sequence"/>
</dbReference>
<evidence type="ECO:0000313" key="1">
    <source>
        <dbReference type="EMBL" id="RGE56160.1"/>
    </source>
</evidence>
<accession>A0A3E3HWF8</accession>